<keyword evidence="4" id="KW-1185">Reference proteome</keyword>
<evidence type="ECO:0000313" key="5">
    <source>
        <dbReference type="Proteomes" id="UP000183794"/>
    </source>
</evidence>
<keyword evidence="1" id="KW-1133">Transmembrane helix</keyword>
<organism evidence="3 5">
    <name type="scientific">Moritella viscosa</name>
    <dbReference type="NCBI Taxonomy" id="80854"/>
    <lineage>
        <taxon>Bacteria</taxon>
        <taxon>Pseudomonadati</taxon>
        <taxon>Pseudomonadota</taxon>
        <taxon>Gammaproteobacteria</taxon>
        <taxon>Alteromonadales</taxon>
        <taxon>Moritellaceae</taxon>
        <taxon>Moritella</taxon>
    </lineage>
</organism>
<evidence type="ECO:0000256" key="1">
    <source>
        <dbReference type="SAM" id="Phobius"/>
    </source>
</evidence>
<reference evidence="3 5" key="2">
    <citation type="submission" date="2016-11" db="EMBL/GenBank/DDBJ databases">
        <authorList>
            <person name="Jaros S."/>
            <person name="Januszkiewicz K."/>
            <person name="Wedrychowicz H."/>
        </authorList>
    </citation>
    <scope>NUCLEOTIDE SEQUENCE [LARGE SCALE GENOMIC DNA]</scope>
    <source>
        <strain evidence="3">NVI 5450</strain>
    </source>
</reference>
<dbReference type="EMBL" id="FPLJ01000051">
    <property type="protein sequence ID" value="SGY91060.1"/>
    <property type="molecule type" value="Genomic_DNA"/>
</dbReference>
<dbReference type="Proteomes" id="UP000183794">
    <property type="component" value="Unassembled WGS sequence"/>
</dbReference>
<gene>
    <name evidence="2" type="ORF">MT2528_2069</name>
    <name evidence="3" type="ORF">NVI5450_2293</name>
</gene>
<keyword evidence="1" id="KW-0472">Membrane</keyword>
<proteinExistence type="predicted"/>
<dbReference type="AlphaFoldDB" id="A0A1K9ZPI7"/>
<dbReference type="Proteomes" id="UP000182660">
    <property type="component" value="Unassembled WGS sequence"/>
</dbReference>
<feature type="transmembrane region" description="Helical" evidence="1">
    <location>
        <begin position="20"/>
        <end position="36"/>
    </location>
</feature>
<name>A0A1K9ZPI7_9GAMM</name>
<keyword evidence="1" id="KW-0812">Transmembrane</keyword>
<accession>A0A1K9ZPI7</accession>
<reference evidence="2 4" key="1">
    <citation type="submission" date="2016-11" db="EMBL/GenBank/DDBJ databases">
        <authorList>
            <person name="Klemetsen T."/>
        </authorList>
    </citation>
    <scope>NUCLEOTIDE SEQUENCE [LARGE SCALE GENOMIC DNA]</scope>
    <source>
        <strain evidence="2">MT 2528</strain>
    </source>
</reference>
<evidence type="ECO:0000313" key="2">
    <source>
        <dbReference type="EMBL" id="SGY91060.1"/>
    </source>
</evidence>
<dbReference type="EMBL" id="FPLD01000061">
    <property type="protein sequence ID" value="SGZ00303.1"/>
    <property type="molecule type" value="Genomic_DNA"/>
</dbReference>
<evidence type="ECO:0000313" key="3">
    <source>
        <dbReference type="EMBL" id="SGZ00303.1"/>
    </source>
</evidence>
<protein>
    <submittedName>
        <fullName evidence="3">Uncharacterized protein</fullName>
    </submittedName>
</protein>
<sequence>MLFSIQHFIPELININRPQYLISVNILVGLIIAFKMK</sequence>
<evidence type="ECO:0000313" key="4">
    <source>
        <dbReference type="Proteomes" id="UP000182660"/>
    </source>
</evidence>